<organism evidence="2 3">
    <name type="scientific">Brassica cretica</name>
    <name type="common">Mustard</name>
    <dbReference type="NCBI Taxonomy" id="69181"/>
    <lineage>
        <taxon>Eukaryota</taxon>
        <taxon>Viridiplantae</taxon>
        <taxon>Streptophyta</taxon>
        <taxon>Embryophyta</taxon>
        <taxon>Tracheophyta</taxon>
        <taxon>Spermatophyta</taxon>
        <taxon>Magnoliopsida</taxon>
        <taxon>eudicotyledons</taxon>
        <taxon>Gunneridae</taxon>
        <taxon>Pentapetalae</taxon>
        <taxon>rosids</taxon>
        <taxon>malvids</taxon>
        <taxon>Brassicales</taxon>
        <taxon>Brassicaceae</taxon>
        <taxon>Brassiceae</taxon>
        <taxon>Brassica</taxon>
    </lineage>
</organism>
<keyword evidence="3" id="KW-1185">Reference proteome</keyword>
<accession>A0ABQ7DBK5</accession>
<dbReference type="Proteomes" id="UP000266723">
    <property type="component" value="Unassembled WGS sequence"/>
</dbReference>
<comment type="caution">
    <text evidence="2">The sequence shown here is derived from an EMBL/GenBank/DDBJ whole genome shotgun (WGS) entry which is preliminary data.</text>
</comment>
<name>A0ABQ7DBK5_BRACR</name>
<evidence type="ECO:0000256" key="1">
    <source>
        <dbReference type="SAM" id="MobiDB-lite"/>
    </source>
</evidence>
<sequence>MDIRVKQENLPSATIPASKPAGNGNKTSVIDLCNSDDDNYSDFKRNPDEIADIESAERTGDFSPDVSRTFQKRARSDNKDTPAQRLAVMSPDEEERCGQVTVALPATPCSMVQPSSSPSCKQLWKAGDYEGTSGGD</sequence>
<dbReference type="EMBL" id="QGKV02000759">
    <property type="protein sequence ID" value="KAF3569095.1"/>
    <property type="molecule type" value="Genomic_DNA"/>
</dbReference>
<feature type="region of interest" description="Disordered" evidence="1">
    <location>
        <begin position="1"/>
        <end position="28"/>
    </location>
</feature>
<gene>
    <name evidence="2" type="ORF">DY000_02015940</name>
</gene>
<feature type="compositionally biased region" description="Polar residues" evidence="1">
    <location>
        <begin position="111"/>
        <end position="120"/>
    </location>
</feature>
<evidence type="ECO:0000313" key="2">
    <source>
        <dbReference type="EMBL" id="KAF3569095.1"/>
    </source>
</evidence>
<reference evidence="2 3" key="1">
    <citation type="journal article" date="2020" name="BMC Genomics">
        <title>Intraspecific diversification of the crop wild relative Brassica cretica Lam. using demographic model selection.</title>
        <authorList>
            <person name="Kioukis A."/>
            <person name="Michalopoulou V.A."/>
            <person name="Briers L."/>
            <person name="Pirintsos S."/>
            <person name="Studholme D.J."/>
            <person name="Pavlidis P."/>
            <person name="Sarris P.F."/>
        </authorList>
    </citation>
    <scope>NUCLEOTIDE SEQUENCE [LARGE SCALE GENOMIC DNA]</scope>
    <source>
        <strain evidence="3">cv. PFS-1207/04</strain>
    </source>
</reference>
<evidence type="ECO:0000313" key="3">
    <source>
        <dbReference type="Proteomes" id="UP000266723"/>
    </source>
</evidence>
<feature type="region of interest" description="Disordered" evidence="1">
    <location>
        <begin position="111"/>
        <end position="136"/>
    </location>
</feature>
<proteinExistence type="predicted"/>
<protein>
    <submittedName>
        <fullName evidence="2">Uncharacterized protein</fullName>
    </submittedName>
</protein>